<feature type="domain" description="N-acetyltransferase" evidence="1">
    <location>
        <begin position="10"/>
        <end position="152"/>
    </location>
</feature>
<evidence type="ECO:0000259" key="1">
    <source>
        <dbReference type="PROSITE" id="PS51186"/>
    </source>
</evidence>
<organism evidence="2 3">
    <name type="scientific">Azospirillum rugosum</name>
    <dbReference type="NCBI Taxonomy" id="416170"/>
    <lineage>
        <taxon>Bacteria</taxon>
        <taxon>Pseudomonadati</taxon>
        <taxon>Pseudomonadota</taxon>
        <taxon>Alphaproteobacteria</taxon>
        <taxon>Rhodospirillales</taxon>
        <taxon>Azospirillaceae</taxon>
        <taxon>Azospirillum</taxon>
    </lineage>
</organism>
<dbReference type="NCBIfam" id="NF040501">
    <property type="entry name" value="resist_ArsN2"/>
    <property type="match status" value="1"/>
</dbReference>
<dbReference type="InterPro" id="IPR000182">
    <property type="entry name" value="GNAT_dom"/>
</dbReference>
<dbReference type="RefSeq" id="WP_209770022.1">
    <property type="nucleotide sequence ID" value="NZ_JAGINP010000022.1"/>
</dbReference>
<dbReference type="EMBL" id="JAGINP010000022">
    <property type="protein sequence ID" value="MBP2295501.1"/>
    <property type="molecule type" value="Genomic_DNA"/>
</dbReference>
<evidence type="ECO:0000313" key="3">
    <source>
        <dbReference type="Proteomes" id="UP000781958"/>
    </source>
</evidence>
<keyword evidence="3" id="KW-1185">Reference proteome</keyword>
<dbReference type="InterPro" id="IPR016181">
    <property type="entry name" value="Acyl_CoA_acyltransferase"/>
</dbReference>
<sequence length="166" mass="17200">MEQKAVLSAPSVTPPTAEDMPLLAELLAADGLPTGDLTAPGRHFWRVEDGDGLLGYGGLEAYGADGLLRSVVVPVERRGGGAGRAVVAAVSEEARRLGVERLWLLTIGVAGFFERLGFQRADRKSAPADIAASAQFAGLCPGSAVCLRRDLIPPATATSGHPAGRE</sequence>
<gene>
    <name evidence="2" type="ORF">J2851_005311</name>
</gene>
<name>A0ABS4SSG0_9PROT</name>
<dbReference type="SUPFAM" id="SSF55729">
    <property type="entry name" value="Acyl-CoA N-acyltransferases (Nat)"/>
    <property type="match status" value="1"/>
</dbReference>
<accession>A0ABS4SSG0</accession>
<evidence type="ECO:0000313" key="2">
    <source>
        <dbReference type="EMBL" id="MBP2295501.1"/>
    </source>
</evidence>
<dbReference type="PROSITE" id="PS51186">
    <property type="entry name" value="GNAT"/>
    <property type="match status" value="1"/>
</dbReference>
<reference evidence="2 3" key="1">
    <citation type="submission" date="2021-03" db="EMBL/GenBank/DDBJ databases">
        <title>Genomic Encyclopedia of Type Strains, Phase III (KMG-III): the genomes of soil and plant-associated and newly described type strains.</title>
        <authorList>
            <person name="Whitman W."/>
        </authorList>
    </citation>
    <scope>NUCLEOTIDE SEQUENCE [LARGE SCALE GENOMIC DNA]</scope>
    <source>
        <strain evidence="2 3">IMMIB AFH-6</strain>
    </source>
</reference>
<dbReference type="Proteomes" id="UP000781958">
    <property type="component" value="Unassembled WGS sequence"/>
</dbReference>
<dbReference type="Pfam" id="PF13508">
    <property type="entry name" value="Acetyltransf_7"/>
    <property type="match status" value="1"/>
</dbReference>
<comment type="caution">
    <text evidence="2">The sequence shown here is derived from an EMBL/GenBank/DDBJ whole genome shotgun (WGS) entry which is preliminary data.</text>
</comment>
<dbReference type="Gene3D" id="3.40.630.30">
    <property type="match status" value="1"/>
</dbReference>
<protein>
    <submittedName>
        <fullName evidence="2">N-acetylglutamate synthase-like GNAT family acetyltransferase</fullName>
    </submittedName>
</protein>
<proteinExistence type="predicted"/>